<proteinExistence type="inferred from homology"/>
<dbReference type="RefSeq" id="WP_209746327.1">
    <property type="nucleotide sequence ID" value="NZ_JBHSMH010000090.1"/>
</dbReference>
<keyword evidence="2" id="KW-0521">NADP</keyword>
<dbReference type="PRINTS" id="PR00080">
    <property type="entry name" value="SDRFAMILY"/>
</dbReference>
<dbReference type="PANTHER" id="PTHR43963">
    <property type="entry name" value="CARBONYL REDUCTASE 1-RELATED"/>
    <property type="match status" value="1"/>
</dbReference>
<evidence type="ECO:0000313" key="6">
    <source>
        <dbReference type="Proteomes" id="UP001596105"/>
    </source>
</evidence>
<keyword evidence="6" id="KW-1185">Reference proteome</keyword>
<organism evidence="5 6">
    <name type="scientific">Cohnella suwonensis</name>
    <dbReference type="NCBI Taxonomy" id="696072"/>
    <lineage>
        <taxon>Bacteria</taxon>
        <taxon>Bacillati</taxon>
        <taxon>Bacillota</taxon>
        <taxon>Bacilli</taxon>
        <taxon>Bacillales</taxon>
        <taxon>Paenibacillaceae</taxon>
        <taxon>Cohnella</taxon>
    </lineage>
</organism>
<evidence type="ECO:0000313" key="5">
    <source>
        <dbReference type="EMBL" id="MFC5471248.1"/>
    </source>
</evidence>
<dbReference type="Gene3D" id="3.40.50.720">
    <property type="entry name" value="NAD(P)-binding Rossmann-like Domain"/>
    <property type="match status" value="1"/>
</dbReference>
<dbReference type="PRINTS" id="PR00081">
    <property type="entry name" value="GDHRDH"/>
</dbReference>
<comment type="similarity">
    <text evidence="1 4">Belongs to the short-chain dehydrogenases/reductases (SDR) family.</text>
</comment>
<dbReference type="Proteomes" id="UP001596105">
    <property type="component" value="Unassembled WGS sequence"/>
</dbReference>
<dbReference type="CDD" id="cd05324">
    <property type="entry name" value="carb_red_PTCR-like_SDR_c"/>
    <property type="match status" value="1"/>
</dbReference>
<comment type="caution">
    <text evidence="5">The sequence shown here is derived from an EMBL/GenBank/DDBJ whole genome shotgun (WGS) entry which is preliminary data.</text>
</comment>
<name>A0ABW0M2U7_9BACL</name>
<protein>
    <submittedName>
        <fullName evidence="5">SDR family oxidoreductase</fullName>
    </submittedName>
</protein>
<dbReference type="EMBL" id="JBHSMH010000090">
    <property type="protein sequence ID" value="MFC5471248.1"/>
    <property type="molecule type" value="Genomic_DNA"/>
</dbReference>
<evidence type="ECO:0000256" key="4">
    <source>
        <dbReference type="RuleBase" id="RU000363"/>
    </source>
</evidence>
<gene>
    <name evidence="5" type="ORF">ACFPPD_21395</name>
</gene>
<dbReference type="SUPFAM" id="SSF51735">
    <property type="entry name" value="NAD(P)-binding Rossmann-fold domains"/>
    <property type="match status" value="1"/>
</dbReference>
<accession>A0ABW0M2U7</accession>
<dbReference type="PANTHER" id="PTHR43963:SF6">
    <property type="entry name" value="CHAIN DEHYDROGENASE FAMILY PROTEIN, PUTATIVE (AFU_ORTHOLOGUE AFUA_3G15350)-RELATED"/>
    <property type="match status" value="1"/>
</dbReference>
<evidence type="ECO:0000256" key="2">
    <source>
        <dbReference type="ARBA" id="ARBA00022857"/>
    </source>
</evidence>
<reference evidence="6" key="1">
    <citation type="journal article" date="2019" name="Int. J. Syst. Evol. Microbiol.">
        <title>The Global Catalogue of Microorganisms (GCM) 10K type strain sequencing project: providing services to taxonomists for standard genome sequencing and annotation.</title>
        <authorList>
            <consortium name="The Broad Institute Genomics Platform"/>
            <consortium name="The Broad Institute Genome Sequencing Center for Infectious Disease"/>
            <person name="Wu L."/>
            <person name="Ma J."/>
        </authorList>
    </citation>
    <scope>NUCLEOTIDE SEQUENCE [LARGE SCALE GENOMIC DNA]</scope>
    <source>
        <strain evidence="6">CCUG 57113</strain>
    </source>
</reference>
<dbReference type="InterPro" id="IPR002347">
    <property type="entry name" value="SDR_fam"/>
</dbReference>
<dbReference type="InterPro" id="IPR036291">
    <property type="entry name" value="NAD(P)-bd_dom_sf"/>
</dbReference>
<sequence>MENQSKKIALITGANKGIGFETARQLGKRGFTVLVGARDSGRGDEAVRKLIEEGIDARFVRLDVTNLESIQAAANLIEEYDGKLDVLINNAGIFIYPDEAPSELEISVLRETFETNFFGVFSVTKTLLPLIRKSSSGRIVNVSTSLGSLAWHSDPIIGSPINPAYAASKTALNALTVLFARELKETDIKVNAADPGYTATDLNQHQGFRTVEQGAAIVVQLATLSNDGPSGQFFNEDGPVNW</sequence>
<dbReference type="InterPro" id="IPR045313">
    <property type="entry name" value="CBR1-like"/>
</dbReference>
<keyword evidence="3" id="KW-0560">Oxidoreductase</keyword>
<evidence type="ECO:0000256" key="1">
    <source>
        <dbReference type="ARBA" id="ARBA00006484"/>
    </source>
</evidence>
<dbReference type="Pfam" id="PF00106">
    <property type="entry name" value="adh_short"/>
    <property type="match status" value="1"/>
</dbReference>
<evidence type="ECO:0000256" key="3">
    <source>
        <dbReference type="ARBA" id="ARBA00023002"/>
    </source>
</evidence>